<reference evidence="1" key="1">
    <citation type="submission" date="2021-05" db="EMBL/GenBank/DDBJ databases">
        <title>Energy efficiency and biological interactions define the core microbiome of deep oligotrophic groundwater.</title>
        <authorList>
            <person name="Mehrshad M."/>
            <person name="Lopez-Fernandez M."/>
            <person name="Bell E."/>
            <person name="Bernier-Latmani R."/>
            <person name="Bertilsson S."/>
            <person name="Dopson M."/>
        </authorList>
    </citation>
    <scope>NUCLEOTIDE SEQUENCE</scope>
    <source>
        <strain evidence="1">Modern_marine.mb.64</strain>
    </source>
</reference>
<evidence type="ECO:0000313" key="1">
    <source>
        <dbReference type="EMBL" id="MBU2691977.1"/>
    </source>
</evidence>
<organism evidence="1 2">
    <name type="scientific">Eiseniibacteriota bacterium</name>
    <dbReference type="NCBI Taxonomy" id="2212470"/>
    <lineage>
        <taxon>Bacteria</taxon>
        <taxon>Candidatus Eiseniibacteriota</taxon>
    </lineage>
</organism>
<name>A0A948RZE6_UNCEI</name>
<dbReference type="InterPro" id="IPR036420">
    <property type="entry name" value="BRCT_dom_sf"/>
</dbReference>
<evidence type="ECO:0000313" key="2">
    <source>
        <dbReference type="Proteomes" id="UP000777784"/>
    </source>
</evidence>
<accession>A0A948RZE6</accession>
<dbReference type="AlphaFoldDB" id="A0A948RZE6"/>
<dbReference type="EMBL" id="JAHJDP010000079">
    <property type="protein sequence ID" value="MBU2691977.1"/>
    <property type="molecule type" value="Genomic_DNA"/>
</dbReference>
<dbReference type="Proteomes" id="UP000777784">
    <property type="component" value="Unassembled WGS sequence"/>
</dbReference>
<evidence type="ECO:0008006" key="3">
    <source>
        <dbReference type="Google" id="ProtNLM"/>
    </source>
</evidence>
<protein>
    <recommendedName>
        <fullName evidence="3">HNH endonuclease</fullName>
    </recommendedName>
</protein>
<proteinExistence type="predicted"/>
<comment type="caution">
    <text evidence="1">The sequence shown here is derived from an EMBL/GenBank/DDBJ whole genome shotgun (WGS) entry which is preliminary data.</text>
</comment>
<gene>
    <name evidence="1" type="ORF">KJ970_13740</name>
</gene>
<sequence length="265" mass="30248">MAKTLKSVKGLSIVVTGKCWIQRDELFTLIRKRGGKTRYTNTVRGKDDLLVRGGTSSGYAYGTYGLKEHAAAQLIRGGNEIAVIDDYEFRKVVEDEKPGRFANTVAGQPIEWLRPPKDSKSYEKGCKISGPLDREYTSKGRLEQGYLRSHLFRNKEKDTCALCGRLFPLELLIAAHIKPRNECSLRERRDAEHIVFPLCLLGCDSLYERGLVSVNTNGIVVMTTIEEMTRSVSIFLKKLSGRKCRSWKLETSAYFRWHFDRRFRG</sequence>
<dbReference type="Gene3D" id="3.40.50.10190">
    <property type="entry name" value="BRCT domain"/>
    <property type="match status" value="1"/>
</dbReference>